<dbReference type="Proteomes" id="UP001497623">
    <property type="component" value="Unassembled WGS sequence"/>
</dbReference>
<organism evidence="1 2">
    <name type="scientific">Meganyctiphanes norvegica</name>
    <name type="common">Northern krill</name>
    <name type="synonym">Thysanopoda norvegica</name>
    <dbReference type="NCBI Taxonomy" id="48144"/>
    <lineage>
        <taxon>Eukaryota</taxon>
        <taxon>Metazoa</taxon>
        <taxon>Ecdysozoa</taxon>
        <taxon>Arthropoda</taxon>
        <taxon>Crustacea</taxon>
        <taxon>Multicrustacea</taxon>
        <taxon>Malacostraca</taxon>
        <taxon>Eumalacostraca</taxon>
        <taxon>Eucarida</taxon>
        <taxon>Euphausiacea</taxon>
        <taxon>Euphausiidae</taxon>
        <taxon>Meganyctiphanes</taxon>
    </lineage>
</organism>
<comment type="caution">
    <text evidence="1">The sequence shown here is derived from an EMBL/GenBank/DDBJ whole genome shotgun (WGS) entry which is preliminary data.</text>
</comment>
<evidence type="ECO:0000313" key="1">
    <source>
        <dbReference type="EMBL" id="CAL4064799.1"/>
    </source>
</evidence>
<name>A0AAV2PT32_MEGNR</name>
<keyword evidence="2" id="KW-1185">Reference proteome</keyword>
<protein>
    <recommendedName>
        <fullName evidence="3">Secreted protein</fullName>
    </recommendedName>
</protein>
<dbReference type="EMBL" id="CAXKWB010001545">
    <property type="protein sequence ID" value="CAL4064799.1"/>
    <property type="molecule type" value="Genomic_DNA"/>
</dbReference>
<sequence length="99" mass="10940">MVVLLALQHLYIFSGDLHSLDMEGLFLLVLPARRQCGIRQTTGKGKTCTAARQHRRSPAQTCPDGGELCHGGKGLGRRAHIRADDYRENIVFFNAFTSA</sequence>
<reference evidence="1 2" key="1">
    <citation type="submission" date="2024-05" db="EMBL/GenBank/DDBJ databases">
        <authorList>
            <person name="Wallberg A."/>
        </authorList>
    </citation>
    <scope>NUCLEOTIDE SEQUENCE [LARGE SCALE GENOMIC DNA]</scope>
</reference>
<evidence type="ECO:0000313" key="2">
    <source>
        <dbReference type="Proteomes" id="UP001497623"/>
    </source>
</evidence>
<dbReference type="AlphaFoldDB" id="A0AAV2PT32"/>
<accession>A0AAV2PT32</accession>
<feature type="non-terminal residue" evidence="1">
    <location>
        <position position="99"/>
    </location>
</feature>
<proteinExistence type="predicted"/>
<evidence type="ECO:0008006" key="3">
    <source>
        <dbReference type="Google" id="ProtNLM"/>
    </source>
</evidence>
<gene>
    <name evidence="1" type="ORF">MNOR_LOCUS4257</name>
</gene>